<gene>
    <name evidence="1" type="ORF">ILYODFUR_033388</name>
</gene>
<evidence type="ECO:0000313" key="2">
    <source>
        <dbReference type="Proteomes" id="UP001482620"/>
    </source>
</evidence>
<evidence type="ECO:0000313" key="1">
    <source>
        <dbReference type="EMBL" id="MEQ2230844.1"/>
    </source>
</evidence>
<name>A0ABV0TDF2_9TELE</name>
<protein>
    <submittedName>
        <fullName evidence="1">Uncharacterized protein</fullName>
    </submittedName>
</protein>
<proteinExistence type="predicted"/>
<dbReference type="Proteomes" id="UP001482620">
    <property type="component" value="Unassembled WGS sequence"/>
</dbReference>
<sequence>MFPSRIVLYSASPTYSSTLTSLLVTAEKNASPQHDAATTMCHHVENTQRFACWPKKFCFHLTRAPPSTCLLCLLHIVANGKQEVLAVELCSSFRDAMGLLAVSLLFPSTLV</sequence>
<organism evidence="1 2">
    <name type="scientific">Ilyodon furcidens</name>
    <name type="common">goldbreast splitfin</name>
    <dbReference type="NCBI Taxonomy" id="33524"/>
    <lineage>
        <taxon>Eukaryota</taxon>
        <taxon>Metazoa</taxon>
        <taxon>Chordata</taxon>
        <taxon>Craniata</taxon>
        <taxon>Vertebrata</taxon>
        <taxon>Euteleostomi</taxon>
        <taxon>Actinopterygii</taxon>
        <taxon>Neopterygii</taxon>
        <taxon>Teleostei</taxon>
        <taxon>Neoteleostei</taxon>
        <taxon>Acanthomorphata</taxon>
        <taxon>Ovalentaria</taxon>
        <taxon>Atherinomorphae</taxon>
        <taxon>Cyprinodontiformes</taxon>
        <taxon>Goodeidae</taxon>
        <taxon>Ilyodon</taxon>
    </lineage>
</organism>
<dbReference type="EMBL" id="JAHRIQ010028837">
    <property type="protein sequence ID" value="MEQ2230844.1"/>
    <property type="molecule type" value="Genomic_DNA"/>
</dbReference>
<keyword evidence="2" id="KW-1185">Reference proteome</keyword>
<reference evidence="1 2" key="1">
    <citation type="submission" date="2021-06" db="EMBL/GenBank/DDBJ databases">
        <authorList>
            <person name="Palmer J.M."/>
        </authorList>
    </citation>
    <scope>NUCLEOTIDE SEQUENCE [LARGE SCALE GENOMIC DNA]</scope>
    <source>
        <strain evidence="2">if_2019</strain>
        <tissue evidence="1">Muscle</tissue>
    </source>
</reference>
<accession>A0ABV0TDF2</accession>
<comment type="caution">
    <text evidence="1">The sequence shown here is derived from an EMBL/GenBank/DDBJ whole genome shotgun (WGS) entry which is preliminary data.</text>
</comment>